<keyword evidence="4" id="KW-0274">FAD</keyword>
<sequence>MTSPSYIIVGSGVFGASTSLSLIRKYPSASIILIDRDAFYAPFRVAASWDWNKAVRADYRDILYTKLGLEAQLLWRTDPVWQPFYHQSGVMWISSTAFTEQVLKNFAELGVEVDIRAYSVEEARALYGGLFEDADYTGVKQVLVNRTSGWAEAKEALQNTIKTAVGLGVKYVTAEVTALEFEDSPGRKRCHGVKTAIGESIGADRVILCTGAFTPKLLVDSAPEWTDLHVGDRIIAAAVTEAIAPLTAEQYHILDTMPVAINDNPTEYGENLGCLPLPKINALKYWGQIIFRNTLEHHITRKPLSMPPLKSDYAQWDVPLALKDDVRRGPESMFGRKKVNQELEKFRICWEALTPSQDFIVSPHSACDGLYVATCGSFHGFKFLPVLGKYVVEMLCGELEPKLRERWAWDRELPPTKVNSKWPKRDLIALSE</sequence>
<dbReference type="InterPro" id="IPR045170">
    <property type="entry name" value="MTOX"/>
</dbReference>
<dbReference type="PANTHER" id="PTHR10961">
    <property type="entry name" value="PEROXISOMAL SARCOSINE OXIDASE"/>
    <property type="match status" value="1"/>
</dbReference>
<dbReference type="AlphaFoldDB" id="A0A2J6SJD0"/>
<dbReference type="Pfam" id="PF01266">
    <property type="entry name" value="DAO"/>
    <property type="match status" value="1"/>
</dbReference>
<dbReference type="GeneID" id="36585618"/>
<dbReference type="Gene3D" id="3.30.9.10">
    <property type="entry name" value="D-Amino Acid Oxidase, subunit A, domain 2"/>
    <property type="match status" value="1"/>
</dbReference>
<keyword evidence="5" id="KW-0560">Oxidoreductase</keyword>
<evidence type="ECO:0000259" key="6">
    <source>
        <dbReference type="Pfam" id="PF01266"/>
    </source>
</evidence>
<dbReference type="InParanoid" id="A0A2J6SJD0"/>
<evidence type="ECO:0000256" key="5">
    <source>
        <dbReference type="ARBA" id="ARBA00023002"/>
    </source>
</evidence>
<keyword evidence="3" id="KW-0285">Flavoprotein</keyword>
<dbReference type="EMBL" id="KZ613913">
    <property type="protein sequence ID" value="PMD50867.1"/>
    <property type="molecule type" value="Genomic_DNA"/>
</dbReference>
<dbReference type="OrthoDB" id="2219495at2759"/>
<evidence type="ECO:0000256" key="4">
    <source>
        <dbReference type="ARBA" id="ARBA00022827"/>
    </source>
</evidence>
<dbReference type="RefSeq" id="XP_024727771.1">
    <property type="nucleotide sequence ID" value="XM_024877541.1"/>
</dbReference>
<dbReference type="PANTHER" id="PTHR10961:SF37">
    <property type="entry name" value="FAD DEPENDENT OXIDOREDUCTASE DOMAIN-CONTAINING PROTEIN"/>
    <property type="match status" value="1"/>
</dbReference>
<dbReference type="GO" id="GO:0050660">
    <property type="term" value="F:flavin adenine dinucleotide binding"/>
    <property type="evidence" value="ECO:0007669"/>
    <property type="project" value="InterPro"/>
</dbReference>
<name>A0A2J6SJD0_9HELO</name>
<proteinExistence type="inferred from homology"/>
<dbReference type="GO" id="GO:0051698">
    <property type="term" value="F:saccharopine oxidase activity"/>
    <property type="evidence" value="ECO:0007669"/>
    <property type="project" value="TreeGrafter"/>
</dbReference>
<dbReference type="GO" id="GO:0008115">
    <property type="term" value="F:sarcosine oxidase activity"/>
    <property type="evidence" value="ECO:0007669"/>
    <property type="project" value="TreeGrafter"/>
</dbReference>
<evidence type="ECO:0000313" key="7">
    <source>
        <dbReference type="EMBL" id="PMD50867.1"/>
    </source>
</evidence>
<evidence type="ECO:0000256" key="2">
    <source>
        <dbReference type="ARBA" id="ARBA00010989"/>
    </source>
</evidence>
<dbReference type="InterPro" id="IPR006076">
    <property type="entry name" value="FAD-dep_OxRdtase"/>
</dbReference>
<dbReference type="SUPFAM" id="SSF51905">
    <property type="entry name" value="FAD/NAD(P)-binding domain"/>
    <property type="match status" value="1"/>
</dbReference>
<dbReference type="InterPro" id="IPR036188">
    <property type="entry name" value="FAD/NAD-bd_sf"/>
</dbReference>
<keyword evidence="8" id="KW-1185">Reference proteome</keyword>
<gene>
    <name evidence="7" type="ORF">K444DRAFT_576598</name>
</gene>
<accession>A0A2J6SJD0</accession>
<dbReference type="Proteomes" id="UP000235371">
    <property type="component" value="Unassembled WGS sequence"/>
</dbReference>
<evidence type="ECO:0000313" key="8">
    <source>
        <dbReference type="Proteomes" id="UP000235371"/>
    </source>
</evidence>
<dbReference type="Gene3D" id="3.50.50.60">
    <property type="entry name" value="FAD/NAD(P)-binding domain"/>
    <property type="match status" value="1"/>
</dbReference>
<organism evidence="7 8">
    <name type="scientific">Hyaloscypha bicolor E</name>
    <dbReference type="NCBI Taxonomy" id="1095630"/>
    <lineage>
        <taxon>Eukaryota</taxon>
        <taxon>Fungi</taxon>
        <taxon>Dikarya</taxon>
        <taxon>Ascomycota</taxon>
        <taxon>Pezizomycotina</taxon>
        <taxon>Leotiomycetes</taxon>
        <taxon>Helotiales</taxon>
        <taxon>Hyaloscyphaceae</taxon>
        <taxon>Hyaloscypha</taxon>
        <taxon>Hyaloscypha bicolor</taxon>
    </lineage>
</organism>
<comment type="similarity">
    <text evidence="2">Belongs to the MSOX/MTOX family.</text>
</comment>
<protein>
    <submittedName>
        <fullName evidence="7">FAD dependent oxidoreductase</fullName>
    </submittedName>
</protein>
<feature type="domain" description="FAD dependent oxidoreductase" evidence="6">
    <location>
        <begin position="6"/>
        <end position="394"/>
    </location>
</feature>
<evidence type="ECO:0000256" key="1">
    <source>
        <dbReference type="ARBA" id="ARBA00001974"/>
    </source>
</evidence>
<reference evidence="7 8" key="1">
    <citation type="submission" date="2016-04" db="EMBL/GenBank/DDBJ databases">
        <title>A degradative enzymes factory behind the ericoid mycorrhizal symbiosis.</title>
        <authorList>
            <consortium name="DOE Joint Genome Institute"/>
            <person name="Martino E."/>
            <person name="Morin E."/>
            <person name="Grelet G."/>
            <person name="Kuo A."/>
            <person name="Kohler A."/>
            <person name="Daghino S."/>
            <person name="Barry K."/>
            <person name="Choi C."/>
            <person name="Cichocki N."/>
            <person name="Clum A."/>
            <person name="Copeland A."/>
            <person name="Hainaut M."/>
            <person name="Haridas S."/>
            <person name="Labutti K."/>
            <person name="Lindquist E."/>
            <person name="Lipzen A."/>
            <person name="Khouja H.-R."/>
            <person name="Murat C."/>
            <person name="Ohm R."/>
            <person name="Olson A."/>
            <person name="Spatafora J."/>
            <person name="Veneault-Fourrey C."/>
            <person name="Henrissat B."/>
            <person name="Grigoriev I."/>
            <person name="Martin F."/>
            <person name="Perotto S."/>
        </authorList>
    </citation>
    <scope>NUCLEOTIDE SEQUENCE [LARGE SCALE GENOMIC DNA]</scope>
    <source>
        <strain evidence="7 8">E</strain>
    </source>
</reference>
<dbReference type="STRING" id="1095630.A0A2J6SJD0"/>
<evidence type="ECO:0000256" key="3">
    <source>
        <dbReference type="ARBA" id="ARBA00022630"/>
    </source>
</evidence>
<comment type="cofactor">
    <cofactor evidence="1">
        <name>FAD</name>
        <dbReference type="ChEBI" id="CHEBI:57692"/>
    </cofactor>
</comment>